<dbReference type="RefSeq" id="WP_371239392.1">
    <property type="nucleotide sequence ID" value="NZ_JAHWZY010000018.1"/>
</dbReference>
<comment type="caution">
    <text evidence="2">The sequence shown here is derived from an EMBL/GenBank/DDBJ whole genome shotgun (WGS) entry which is preliminary data.</text>
</comment>
<evidence type="ECO:0000313" key="3">
    <source>
        <dbReference type="Proteomes" id="UP001567537"/>
    </source>
</evidence>
<evidence type="ECO:0000256" key="1">
    <source>
        <dbReference type="SAM" id="MobiDB-lite"/>
    </source>
</evidence>
<protein>
    <submittedName>
        <fullName evidence="2">Uncharacterized protein</fullName>
    </submittedName>
</protein>
<feature type="region of interest" description="Disordered" evidence="1">
    <location>
        <begin position="1"/>
        <end position="67"/>
    </location>
</feature>
<organism evidence="2 3">
    <name type="scientific">Streptomyces pimonensis</name>
    <dbReference type="NCBI Taxonomy" id="2860288"/>
    <lineage>
        <taxon>Bacteria</taxon>
        <taxon>Bacillati</taxon>
        <taxon>Actinomycetota</taxon>
        <taxon>Actinomycetes</taxon>
        <taxon>Kitasatosporales</taxon>
        <taxon>Streptomycetaceae</taxon>
        <taxon>Streptomyces</taxon>
    </lineage>
</organism>
<gene>
    <name evidence="2" type="ORF">KYY02_18685</name>
</gene>
<dbReference type="EMBL" id="JAHWZY010000018">
    <property type="protein sequence ID" value="MEZ3180639.1"/>
    <property type="molecule type" value="Genomic_DNA"/>
</dbReference>
<proteinExistence type="predicted"/>
<feature type="compositionally biased region" description="Basic and acidic residues" evidence="1">
    <location>
        <begin position="43"/>
        <end position="55"/>
    </location>
</feature>
<keyword evidence="3" id="KW-1185">Reference proteome</keyword>
<sequence length="67" mass="6847">MTAANVHASATEEGGQGDGRAQVLSGATIDCPDVATEPTSVPGEERAEVDRELRAAGRNRLTGPGSR</sequence>
<reference evidence="2 3" key="1">
    <citation type="journal article" date="2021" name="Res Sq">
        <title>Streptomyces Pimoensis sp. nov., Isolated From the Taklimakan Desert in Xinjiang, China.</title>
        <authorList>
            <person name="Zhang P."/>
            <person name="Luo X."/>
            <person name="Luo X."/>
            <person name="Liu Z."/>
            <person name="Xia Z."/>
            <person name="Wan C."/>
            <person name="zhang L."/>
        </authorList>
    </citation>
    <scope>NUCLEOTIDE SEQUENCE [LARGE SCALE GENOMIC DNA]</scope>
    <source>
        <strain evidence="2 3">TRM75549</strain>
    </source>
</reference>
<evidence type="ECO:0000313" key="2">
    <source>
        <dbReference type="EMBL" id="MEZ3180639.1"/>
    </source>
</evidence>
<name>A0ABV4J356_9ACTN</name>
<dbReference type="Proteomes" id="UP001567537">
    <property type="component" value="Unassembled WGS sequence"/>
</dbReference>
<accession>A0ABV4J356</accession>